<dbReference type="EMBL" id="FOCO01000029">
    <property type="protein sequence ID" value="SEN88050.1"/>
    <property type="molecule type" value="Genomic_DNA"/>
</dbReference>
<dbReference type="Pfam" id="PF01979">
    <property type="entry name" value="Amidohydro_1"/>
    <property type="match status" value="1"/>
</dbReference>
<dbReference type="FunFam" id="3.20.20.140:FF:000174">
    <property type="entry name" value="Dihydropyrimidinase-related protein 2"/>
    <property type="match status" value="1"/>
</dbReference>
<organism evidence="7 8">
    <name type="scientific">Pseudorhodobacter antarcticus</name>
    <dbReference type="NCBI Taxonomy" id="1077947"/>
    <lineage>
        <taxon>Bacteria</taxon>
        <taxon>Pseudomonadati</taxon>
        <taxon>Pseudomonadota</taxon>
        <taxon>Alphaproteobacteria</taxon>
        <taxon>Rhodobacterales</taxon>
        <taxon>Paracoccaceae</taxon>
        <taxon>Pseudorhodobacter</taxon>
    </lineage>
</organism>
<dbReference type="SUPFAM" id="SSF51338">
    <property type="entry name" value="Composite domain of metallo-dependent hydrolases"/>
    <property type="match status" value="1"/>
</dbReference>
<keyword evidence="4" id="KW-0378">Hydrolase</keyword>
<keyword evidence="3" id="KW-0479">Metal-binding</keyword>
<comment type="similarity">
    <text evidence="2">Belongs to the metallo-dependent hydrolases superfamily. Hydantoinase/dihydropyrimidinase family.</text>
</comment>
<dbReference type="AlphaFoldDB" id="A0A1H8K4Y0"/>
<evidence type="ECO:0000259" key="6">
    <source>
        <dbReference type="Pfam" id="PF01979"/>
    </source>
</evidence>
<feature type="domain" description="Amidohydrolase-related" evidence="6">
    <location>
        <begin position="54"/>
        <end position="441"/>
    </location>
</feature>
<dbReference type="GO" id="GO:0005829">
    <property type="term" value="C:cytosol"/>
    <property type="evidence" value="ECO:0007669"/>
    <property type="project" value="TreeGrafter"/>
</dbReference>
<gene>
    <name evidence="7" type="ORF">SAMN05216227_102926</name>
</gene>
<dbReference type="InterPro" id="IPR032466">
    <property type="entry name" value="Metal_Hydrolase"/>
</dbReference>
<dbReference type="PANTHER" id="PTHR11647">
    <property type="entry name" value="HYDRANTOINASE/DIHYDROPYRIMIDINASE FAMILY MEMBER"/>
    <property type="match status" value="1"/>
</dbReference>
<protein>
    <submittedName>
        <fullName evidence="7">Dihydropyrimidinase</fullName>
    </submittedName>
</protein>
<dbReference type="RefSeq" id="WP_050521269.1">
    <property type="nucleotide sequence ID" value="NZ_FOCO01000029.1"/>
</dbReference>
<sequence length="464" mass="49284">MTDMRFDLILWGGTVVLPDRIAQVDIGVKDGKIAAIADRLPRGGCAEVDACGHVVVPGGVDSHCHIEQISGAGLMNADTFETATRSAAMGGTTTTVSFAAQHPGRMMDGVVRDYTALAARGALIDHAFHMIVSDTGNGNLERDIPALIAQGHRSIKVFTTYDKVRQDDKSILDLLILARDAGGVVCFHAENDGLIRHATAALVAAGQTGARYHAQSHPRAAEVEAIERMCHFAEYTGARIVIFHVSTTQGADIVQAAQARGVQVLAETCPHYLFMTEDVYARDDPARFVCSPPPRAVADQAALWDALAEGTIGMVTSDHAPYRMDASGKFAHGVDAPFTKIANGMPGLETRLPLMFDAMVSRGRMGLMAFAQVTATAPAQAFGLVGKGAIALGYDADLAMWDPMLRHTYGANDLHDNAGYNPYQGISVTGLPVTVLSRGDVIVADRCVVAKPGRGRWLPMAAPG</sequence>
<dbReference type="Gene3D" id="3.20.20.140">
    <property type="entry name" value="Metal-dependent hydrolases"/>
    <property type="match status" value="1"/>
</dbReference>
<name>A0A1H8K4Y0_9RHOB</name>
<evidence type="ECO:0000256" key="1">
    <source>
        <dbReference type="ARBA" id="ARBA00001947"/>
    </source>
</evidence>
<evidence type="ECO:0000256" key="3">
    <source>
        <dbReference type="ARBA" id="ARBA00022723"/>
    </source>
</evidence>
<dbReference type="STRING" id="1077947.SAMN05216227_102926"/>
<dbReference type="GO" id="GO:0016812">
    <property type="term" value="F:hydrolase activity, acting on carbon-nitrogen (but not peptide) bonds, in cyclic amides"/>
    <property type="evidence" value="ECO:0007669"/>
    <property type="project" value="TreeGrafter"/>
</dbReference>
<dbReference type="SUPFAM" id="SSF51556">
    <property type="entry name" value="Metallo-dependent hydrolases"/>
    <property type="match status" value="1"/>
</dbReference>
<evidence type="ECO:0000256" key="4">
    <source>
        <dbReference type="ARBA" id="ARBA00022801"/>
    </source>
</evidence>
<comment type="PTM">
    <text evidence="5">Carbamylation allows a single lysine to coordinate two divalent metal cations.</text>
</comment>
<evidence type="ECO:0000313" key="8">
    <source>
        <dbReference type="Proteomes" id="UP000183002"/>
    </source>
</evidence>
<keyword evidence="8" id="KW-1185">Reference proteome</keyword>
<dbReference type="Proteomes" id="UP000183002">
    <property type="component" value="Unassembled WGS sequence"/>
</dbReference>
<evidence type="ECO:0000256" key="2">
    <source>
        <dbReference type="ARBA" id="ARBA00008829"/>
    </source>
</evidence>
<dbReference type="InterPro" id="IPR006680">
    <property type="entry name" value="Amidohydro-rel"/>
</dbReference>
<dbReference type="Gene3D" id="2.30.40.10">
    <property type="entry name" value="Urease, subunit C, domain 1"/>
    <property type="match status" value="1"/>
</dbReference>
<dbReference type="PANTHER" id="PTHR11647:SF1">
    <property type="entry name" value="COLLAPSIN RESPONSE MEDIATOR PROTEIN"/>
    <property type="match status" value="1"/>
</dbReference>
<reference evidence="7 8" key="1">
    <citation type="submission" date="2016-10" db="EMBL/GenBank/DDBJ databases">
        <authorList>
            <person name="de Groot N.N."/>
        </authorList>
    </citation>
    <scope>NUCLEOTIDE SEQUENCE [LARGE SCALE GENOMIC DNA]</scope>
    <source>
        <strain evidence="7 8">CGMCC 1.10836</strain>
    </source>
</reference>
<dbReference type="InterPro" id="IPR011778">
    <property type="entry name" value="Hydantoinase/dihydroPyrase"/>
</dbReference>
<evidence type="ECO:0000313" key="7">
    <source>
        <dbReference type="EMBL" id="SEN88050.1"/>
    </source>
</evidence>
<evidence type="ECO:0000256" key="5">
    <source>
        <dbReference type="PIRSR" id="PIRSR611778-50"/>
    </source>
</evidence>
<dbReference type="InterPro" id="IPR011059">
    <property type="entry name" value="Metal-dep_hydrolase_composite"/>
</dbReference>
<dbReference type="GO" id="GO:0046872">
    <property type="term" value="F:metal ion binding"/>
    <property type="evidence" value="ECO:0007669"/>
    <property type="project" value="UniProtKB-KW"/>
</dbReference>
<accession>A0A1H8K4Y0</accession>
<feature type="modified residue" description="N6-carboxylysine" evidence="5">
    <location>
        <position position="156"/>
    </location>
</feature>
<comment type="cofactor">
    <cofactor evidence="1">
        <name>Zn(2+)</name>
        <dbReference type="ChEBI" id="CHEBI:29105"/>
    </cofactor>
</comment>
<dbReference type="OrthoDB" id="9775759at2"/>
<dbReference type="InterPro" id="IPR050378">
    <property type="entry name" value="Metallo-dep_Hydrolases_sf"/>
</dbReference>
<dbReference type="NCBIfam" id="TIGR02033">
    <property type="entry name" value="D-hydantoinase"/>
    <property type="match status" value="1"/>
</dbReference>
<proteinExistence type="inferred from homology"/>